<accession>A0A9W9GDZ6</accession>
<dbReference type="Proteomes" id="UP001149165">
    <property type="component" value="Unassembled WGS sequence"/>
</dbReference>
<proteinExistence type="predicted"/>
<gene>
    <name evidence="1" type="ORF">N7456_000696</name>
</gene>
<reference evidence="1" key="1">
    <citation type="submission" date="2022-11" db="EMBL/GenBank/DDBJ databases">
        <authorList>
            <person name="Petersen C."/>
        </authorList>
    </citation>
    <scope>NUCLEOTIDE SEQUENCE</scope>
    <source>
        <strain evidence="1">IBT 30069</strain>
    </source>
</reference>
<sequence>MAIHTRTDRETARESRVLGALNRRLRRSAKSAKSAEADEVIVTDSTRSDLTSASLGRALGRLVSGDLDG</sequence>
<protein>
    <submittedName>
        <fullName evidence="1">Uncharacterized protein</fullName>
    </submittedName>
</protein>
<name>A0A9W9GDZ6_9EURO</name>
<evidence type="ECO:0000313" key="2">
    <source>
        <dbReference type="Proteomes" id="UP001149165"/>
    </source>
</evidence>
<reference evidence="1" key="2">
    <citation type="journal article" date="2023" name="IMA Fungus">
        <title>Comparative genomic study of the Penicillium genus elucidates a diverse pangenome and 15 lateral gene transfer events.</title>
        <authorList>
            <person name="Petersen C."/>
            <person name="Sorensen T."/>
            <person name="Nielsen M.R."/>
            <person name="Sondergaard T.E."/>
            <person name="Sorensen J.L."/>
            <person name="Fitzpatrick D.A."/>
            <person name="Frisvad J.C."/>
            <person name="Nielsen K.L."/>
        </authorList>
    </citation>
    <scope>NUCLEOTIDE SEQUENCE</scope>
    <source>
        <strain evidence="1">IBT 30069</strain>
    </source>
</reference>
<keyword evidence="2" id="KW-1185">Reference proteome</keyword>
<dbReference type="AlphaFoldDB" id="A0A9W9GDZ6"/>
<organism evidence="1 2">
    <name type="scientific">Penicillium angulare</name>
    <dbReference type="NCBI Taxonomy" id="116970"/>
    <lineage>
        <taxon>Eukaryota</taxon>
        <taxon>Fungi</taxon>
        <taxon>Dikarya</taxon>
        <taxon>Ascomycota</taxon>
        <taxon>Pezizomycotina</taxon>
        <taxon>Eurotiomycetes</taxon>
        <taxon>Eurotiomycetidae</taxon>
        <taxon>Eurotiales</taxon>
        <taxon>Aspergillaceae</taxon>
        <taxon>Penicillium</taxon>
    </lineage>
</organism>
<dbReference type="EMBL" id="JAPQKH010000001">
    <property type="protein sequence ID" value="KAJ5116348.1"/>
    <property type="molecule type" value="Genomic_DNA"/>
</dbReference>
<comment type="caution">
    <text evidence="1">The sequence shown here is derived from an EMBL/GenBank/DDBJ whole genome shotgun (WGS) entry which is preliminary data.</text>
</comment>
<evidence type="ECO:0000313" key="1">
    <source>
        <dbReference type="EMBL" id="KAJ5116348.1"/>
    </source>
</evidence>